<reference evidence="4 5" key="1">
    <citation type="journal article" date="2012" name="J. Bacteriol.">
        <title>Genome Sequence of the Protease-Producing Bacterium Rheinheimera nanhaiensis E407-8T, Isolated from Deep-Sea Sediment of the South China Sea.</title>
        <authorList>
            <person name="Zhang X.-Y."/>
            <person name="Zhang Y.-J."/>
            <person name="Qin Q.-L."/>
            <person name="Xie B.-B."/>
            <person name="Chen X.-L."/>
            <person name="Zhou B.-C."/>
            <person name="Zhang Y.-Z."/>
        </authorList>
    </citation>
    <scope>NUCLEOTIDE SEQUENCE [LARGE SCALE GENOMIC DNA]</scope>
    <source>
        <strain evidence="4 5">E407-8</strain>
    </source>
</reference>
<feature type="signal peptide" evidence="2">
    <location>
        <begin position="1"/>
        <end position="25"/>
    </location>
</feature>
<dbReference type="EMBL" id="BAFK01000013">
    <property type="protein sequence ID" value="GAB59452.1"/>
    <property type="molecule type" value="Genomic_DNA"/>
</dbReference>
<dbReference type="Proteomes" id="UP000004374">
    <property type="component" value="Unassembled WGS sequence"/>
</dbReference>
<evidence type="ECO:0000259" key="3">
    <source>
        <dbReference type="Pfam" id="PF03886"/>
    </source>
</evidence>
<dbReference type="Pfam" id="PF03886">
    <property type="entry name" value="ABC_trans_aux"/>
    <property type="match status" value="1"/>
</dbReference>
<dbReference type="InterPro" id="IPR005586">
    <property type="entry name" value="ABC_trans_aux"/>
</dbReference>
<evidence type="ECO:0000256" key="1">
    <source>
        <dbReference type="SAM" id="MobiDB-lite"/>
    </source>
</evidence>
<proteinExistence type="predicted"/>
<dbReference type="PROSITE" id="PS51257">
    <property type="entry name" value="PROKAR_LIPOPROTEIN"/>
    <property type="match status" value="1"/>
</dbReference>
<sequence length="196" mass="21061">MTLRLAKPLLSAAVLLLLTACSSPATTHFYQLPAPSHSQPESSMAANNHAADNSSAGKSLFIEPVKVAPYLNGRGLVLQTSAVELVMARQHLWADALDQQLQRQLRQHLSQLASGYAVQLQPGAQSTRLWLQLDSFHGSADGYALLSGHFLLSGQPLSQPFSYRVPLADDGYPALVTALGQGVQQLSQQIAAQLRP</sequence>
<dbReference type="Gene3D" id="3.40.50.10610">
    <property type="entry name" value="ABC-type transport auxiliary lipoprotein component"/>
    <property type="match status" value="1"/>
</dbReference>
<name>I1DZH4_9GAMM</name>
<keyword evidence="5" id="KW-1185">Reference proteome</keyword>
<feature type="chain" id="PRO_5003639640" description="ABC-type transport auxiliary lipoprotein component domain-containing protein" evidence="2">
    <location>
        <begin position="26"/>
        <end position="196"/>
    </location>
</feature>
<organism evidence="4 5">
    <name type="scientific">Rheinheimera nanhaiensis E407-8</name>
    <dbReference type="NCBI Taxonomy" id="562729"/>
    <lineage>
        <taxon>Bacteria</taxon>
        <taxon>Pseudomonadati</taxon>
        <taxon>Pseudomonadota</taxon>
        <taxon>Gammaproteobacteria</taxon>
        <taxon>Chromatiales</taxon>
        <taxon>Chromatiaceae</taxon>
        <taxon>Rheinheimera</taxon>
    </lineage>
</organism>
<feature type="compositionally biased region" description="Low complexity" evidence="1">
    <location>
        <begin position="42"/>
        <end position="51"/>
    </location>
</feature>
<feature type="domain" description="ABC-type transport auxiliary lipoprotein component" evidence="3">
    <location>
        <begin position="47"/>
        <end position="191"/>
    </location>
</feature>
<dbReference type="OrthoDB" id="5600407at2"/>
<evidence type="ECO:0000256" key="2">
    <source>
        <dbReference type="SAM" id="SignalP"/>
    </source>
</evidence>
<evidence type="ECO:0000313" key="5">
    <source>
        <dbReference type="Proteomes" id="UP000004374"/>
    </source>
</evidence>
<dbReference type="AlphaFoldDB" id="I1DZH4"/>
<evidence type="ECO:0000313" key="4">
    <source>
        <dbReference type="EMBL" id="GAB59452.1"/>
    </source>
</evidence>
<accession>I1DZH4</accession>
<dbReference type="RefSeq" id="WP_008222058.1">
    <property type="nucleotide sequence ID" value="NZ_BAFK01000013.1"/>
</dbReference>
<dbReference type="STRING" id="562729.RNAN_2455"/>
<protein>
    <recommendedName>
        <fullName evidence="3">ABC-type transport auxiliary lipoprotein component domain-containing protein</fullName>
    </recommendedName>
</protein>
<gene>
    <name evidence="4" type="ORF">RNAN_2455</name>
</gene>
<comment type="caution">
    <text evidence="4">The sequence shown here is derived from an EMBL/GenBank/DDBJ whole genome shotgun (WGS) entry which is preliminary data.</text>
</comment>
<keyword evidence="2" id="KW-0732">Signal</keyword>
<feature type="region of interest" description="Disordered" evidence="1">
    <location>
        <begin position="32"/>
        <end position="51"/>
    </location>
</feature>
<dbReference type="SUPFAM" id="SSF159594">
    <property type="entry name" value="XCC0632-like"/>
    <property type="match status" value="1"/>
</dbReference>